<evidence type="ECO:0000256" key="12">
    <source>
        <dbReference type="ARBA" id="ARBA00023303"/>
    </source>
</evidence>
<proteinExistence type="inferred from homology"/>
<evidence type="ECO:0000256" key="2">
    <source>
        <dbReference type="ARBA" id="ARBA00007929"/>
    </source>
</evidence>
<comment type="caution">
    <text evidence="14">Lacks conserved residue(s) required for the propagation of feature annotation.</text>
</comment>
<evidence type="ECO:0000256" key="4">
    <source>
        <dbReference type="ARBA" id="ARBA00022538"/>
    </source>
</evidence>
<dbReference type="SUPFAM" id="SSF51206">
    <property type="entry name" value="cAMP-binding domain-like"/>
    <property type="match status" value="1"/>
</dbReference>
<evidence type="ECO:0000256" key="13">
    <source>
        <dbReference type="PROSITE-ProRule" id="PRU00023"/>
    </source>
</evidence>
<dbReference type="FunFam" id="1.10.287.70:FF:000123">
    <property type="entry name" value="Potassium channel KAT3"/>
    <property type="match status" value="1"/>
</dbReference>
<dbReference type="InterPro" id="IPR014710">
    <property type="entry name" value="RmlC-like_jellyroll"/>
</dbReference>
<evidence type="ECO:0000256" key="14">
    <source>
        <dbReference type="RuleBase" id="RU369015"/>
    </source>
</evidence>
<keyword evidence="11 14" id="KW-0472">Membrane</keyword>
<comment type="function">
    <text evidence="14">Potassium channel.</text>
</comment>
<feature type="repeat" description="ANK" evidence="13">
    <location>
        <begin position="500"/>
        <end position="532"/>
    </location>
</feature>
<dbReference type="EMBL" id="CM009295">
    <property type="protein sequence ID" value="RQO92174.1"/>
    <property type="molecule type" value="Genomic_DNA"/>
</dbReference>
<keyword evidence="9 14" id="KW-1133">Transmembrane helix</keyword>
<dbReference type="InterPro" id="IPR036770">
    <property type="entry name" value="Ankyrin_rpt-contain_sf"/>
</dbReference>
<evidence type="ECO:0000256" key="1">
    <source>
        <dbReference type="ARBA" id="ARBA00004141"/>
    </source>
</evidence>
<dbReference type="SUPFAM" id="SSF48403">
    <property type="entry name" value="Ankyrin repeat"/>
    <property type="match status" value="1"/>
</dbReference>
<dbReference type="InterPro" id="IPR045319">
    <property type="entry name" value="KAT/AKT"/>
</dbReference>
<keyword evidence="13" id="KW-0040">ANK repeat</keyword>
<dbReference type="PROSITE" id="PS51490">
    <property type="entry name" value="KHA"/>
    <property type="match status" value="1"/>
</dbReference>
<dbReference type="SUPFAM" id="SSF81324">
    <property type="entry name" value="Voltage-gated potassium channels"/>
    <property type="match status" value="1"/>
</dbReference>
<evidence type="ECO:0000256" key="10">
    <source>
        <dbReference type="ARBA" id="ARBA00023065"/>
    </source>
</evidence>
<feature type="transmembrane region" description="Helical" evidence="14">
    <location>
        <begin position="141"/>
        <end position="163"/>
    </location>
</feature>
<keyword evidence="12 14" id="KW-0407">Ion channel</keyword>
<dbReference type="GO" id="GO:0005249">
    <property type="term" value="F:voltage-gated potassium channel activity"/>
    <property type="evidence" value="ECO:0007669"/>
    <property type="project" value="UniProtKB-UniRule"/>
</dbReference>
<dbReference type="PROSITE" id="PS50042">
    <property type="entry name" value="CNMP_BINDING_3"/>
    <property type="match status" value="1"/>
</dbReference>
<dbReference type="InterPro" id="IPR021789">
    <property type="entry name" value="KHA_dom"/>
</dbReference>
<dbReference type="Proteomes" id="UP000006729">
    <property type="component" value="Chromosome 6"/>
</dbReference>
<evidence type="ECO:0000313" key="18">
    <source>
        <dbReference type="EMBL" id="RQO92174.1"/>
    </source>
</evidence>
<evidence type="ECO:0000256" key="8">
    <source>
        <dbReference type="ARBA" id="ARBA00022958"/>
    </source>
</evidence>
<feature type="repeat" description="ANK" evidence="13">
    <location>
        <begin position="597"/>
        <end position="629"/>
    </location>
</feature>
<dbReference type="PANTHER" id="PTHR45743">
    <property type="entry name" value="POTASSIUM CHANNEL AKT1"/>
    <property type="match status" value="1"/>
</dbReference>
<dbReference type="Pfam" id="PF00520">
    <property type="entry name" value="Ion_trans"/>
    <property type="match status" value="1"/>
</dbReference>
<keyword evidence="8 14" id="KW-0630">Potassium</keyword>
<evidence type="ECO:0000256" key="15">
    <source>
        <dbReference type="SAM" id="Coils"/>
    </source>
</evidence>
<evidence type="ECO:0000256" key="3">
    <source>
        <dbReference type="ARBA" id="ARBA00022448"/>
    </source>
</evidence>
<organism evidence="18 19">
    <name type="scientific">Populus trichocarpa</name>
    <name type="common">Western balsam poplar</name>
    <name type="synonym">Populus balsamifera subsp. trichocarpa</name>
    <dbReference type="NCBI Taxonomy" id="3694"/>
    <lineage>
        <taxon>Eukaryota</taxon>
        <taxon>Viridiplantae</taxon>
        <taxon>Streptophyta</taxon>
        <taxon>Embryophyta</taxon>
        <taxon>Tracheophyta</taxon>
        <taxon>Spermatophyta</taxon>
        <taxon>Magnoliopsida</taxon>
        <taxon>eudicotyledons</taxon>
        <taxon>Gunneridae</taxon>
        <taxon>Pentapetalae</taxon>
        <taxon>rosids</taxon>
        <taxon>fabids</taxon>
        <taxon>Malpighiales</taxon>
        <taxon>Salicaceae</taxon>
        <taxon>Saliceae</taxon>
        <taxon>Populus</taxon>
    </lineage>
</organism>
<name>A0A3N7GND9_POPTR</name>
<dbReference type="InterPro" id="IPR018490">
    <property type="entry name" value="cNMP-bd_dom_sf"/>
</dbReference>
<accession>A0A3N7GND9</accession>
<comment type="subunit">
    <text evidence="14">The potassium channel is composed of a homo- or heterotetrameric complex of pore-forming subunits.</text>
</comment>
<comment type="domain">
    <text evidence="14">The segment S4 is probably the voltage-sensor and is characterized by a series of positively charged amino acids. The pore-forming region H5 is enclosed by the transmembrane segments S5 and S6 in the Shaker-type (1P/6TM) and contains the GYGD signature motif which seems to be involved in potassium selectivity.</text>
</comment>
<protein>
    <recommendedName>
        <fullName evidence="14">Potassium channel</fullName>
    </recommendedName>
</protein>
<dbReference type="Gene3D" id="1.10.287.70">
    <property type="match status" value="1"/>
</dbReference>
<comment type="subcellular location">
    <subcellularLocation>
        <location evidence="1 14">Membrane</location>
        <topology evidence="1 14">Multi-pass membrane protein</topology>
    </subcellularLocation>
</comment>
<dbReference type="Pfam" id="PF00027">
    <property type="entry name" value="cNMP_binding"/>
    <property type="match status" value="1"/>
</dbReference>
<feature type="domain" description="Cyclic nucleotide-binding" evidence="16">
    <location>
        <begin position="322"/>
        <end position="424"/>
    </location>
</feature>
<keyword evidence="5 14" id="KW-0812">Transmembrane</keyword>
<dbReference type="Gene3D" id="2.60.120.10">
    <property type="entry name" value="Jelly Rolls"/>
    <property type="match status" value="1"/>
</dbReference>
<dbReference type="AlphaFoldDB" id="A0A3N7GND9"/>
<dbReference type="CDD" id="cd00038">
    <property type="entry name" value="CAP_ED"/>
    <property type="match status" value="1"/>
</dbReference>
<evidence type="ECO:0000259" key="17">
    <source>
        <dbReference type="PROSITE" id="PS51490"/>
    </source>
</evidence>
<evidence type="ECO:0000256" key="7">
    <source>
        <dbReference type="ARBA" id="ARBA00022882"/>
    </source>
</evidence>
<feature type="transmembrane region" description="Helical" evidence="14">
    <location>
        <begin position="220"/>
        <end position="243"/>
    </location>
</feature>
<dbReference type="GO" id="GO:0034702">
    <property type="term" value="C:monoatomic ion channel complex"/>
    <property type="evidence" value="ECO:0007669"/>
    <property type="project" value="UniProtKB-KW"/>
</dbReference>
<evidence type="ECO:0000256" key="5">
    <source>
        <dbReference type="ARBA" id="ARBA00022692"/>
    </source>
</evidence>
<dbReference type="Gene3D" id="1.25.40.20">
    <property type="entry name" value="Ankyrin repeat-containing domain"/>
    <property type="match status" value="1"/>
</dbReference>
<dbReference type="PROSITE" id="PS50297">
    <property type="entry name" value="ANK_REP_REGION"/>
    <property type="match status" value="2"/>
</dbReference>
<dbReference type="PANTHER" id="PTHR45743:SF25">
    <property type="entry name" value="POTASSIUM CHANNEL"/>
    <property type="match status" value="1"/>
</dbReference>
<evidence type="ECO:0000256" key="6">
    <source>
        <dbReference type="ARBA" id="ARBA00022826"/>
    </source>
</evidence>
<dbReference type="FunFam" id="2.60.120.10:FF:000074">
    <property type="entry name" value="Potassium channel KAT2"/>
    <property type="match status" value="1"/>
</dbReference>
<dbReference type="SMART" id="SM00100">
    <property type="entry name" value="cNMP"/>
    <property type="match status" value="1"/>
</dbReference>
<dbReference type="Pfam" id="PF12796">
    <property type="entry name" value="Ank_2"/>
    <property type="match status" value="2"/>
</dbReference>
<keyword evidence="7 14" id="KW-0851">Voltage-gated channel</keyword>
<comment type="similarity">
    <text evidence="2 14">Belongs to the potassium channel family. Plant (TC 1.A.1.4) subfamily.</text>
</comment>
<dbReference type="PRINTS" id="PR01415">
    <property type="entry name" value="ANKYRIN"/>
</dbReference>
<dbReference type="InterPro" id="IPR000595">
    <property type="entry name" value="cNMP-bd_dom"/>
</dbReference>
<dbReference type="SMART" id="SM00248">
    <property type="entry name" value="ANK"/>
    <property type="match status" value="5"/>
</dbReference>
<feature type="coiled-coil region" evidence="15">
    <location>
        <begin position="1"/>
        <end position="28"/>
    </location>
</feature>
<comment type="domain">
    <text evidence="14">The KHA domain (rich in hydrophobic and acidic residues) present in the C-terminal part is likely to be important for tetramerization.</text>
</comment>
<evidence type="ECO:0000256" key="11">
    <source>
        <dbReference type="ARBA" id="ARBA00023136"/>
    </source>
</evidence>
<keyword evidence="19" id="KW-1185">Reference proteome</keyword>
<keyword evidence="6 14" id="KW-0631">Potassium channel</keyword>
<evidence type="ECO:0000259" key="16">
    <source>
        <dbReference type="PROSITE" id="PS50042"/>
    </source>
</evidence>
<dbReference type="PROSITE" id="PS50088">
    <property type="entry name" value="ANK_REPEAT"/>
    <property type="match status" value="2"/>
</dbReference>
<feature type="domain" description="KHA" evidence="17">
    <location>
        <begin position="744"/>
        <end position="812"/>
    </location>
</feature>
<evidence type="ECO:0000313" key="19">
    <source>
        <dbReference type="Proteomes" id="UP000006729"/>
    </source>
</evidence>
<sequence>MEAFTEVQEEVKKEMEFMRKNLSNCQEMMPAVLALLMRFFLLSAPPLVATAVSFSVVSLSLHSTTATVDDRKKIAWRYARTWLVLDVISTIPSELVREILPHKFESYGYFSMLRLWRLRRVSLFFSRLEKDRKYNYFAVRFSKLICVTLFVVHMAGCLFYRIAAYYKDPSKTWIGSVWEDFHTESLWVRYVKALYWSITTLTTTGYGDLHAVNHDEMVFVMFYMMFDLGLTSYLIGNMTNLVVHATFRTRQFRDTIQAVSSFAQRNHLPVRLQDQMLAHLSLKFRTDSEGLHQQETIESLPKAIRSSISNYLFYSLVDRVYLFRGVSNDLLFQLVTEMKAEYFPPKEDVILQNEAPTDLYILVTGAVELIMRRNGIEQVVGEAVTGDVVGAIGLLCYRPQLFTVRTKRLSQLLRLNRTAFLNIVQSNVGDGTIIMNNLLQYLKDSNFPEMEGILTDTEHMLTQGRMDLPLTLCFAAMRGDDLLLRQLLKQGLDPNELDDNGRTALHIAASNGNEHCVVLLLEYGADPNIKDSEGNVPVWEALQGNHKNVIKLLSENGAAITSGDVGQFALTAVEQNNIDLLEEIAKYGGDVTLPATCGTTALHTAISAGNTEMVKFILDQGADVDKPDLHGWTPRALADHQGQEEIQGLFENWVTENKKTVPTTPKHLSVPYGGKSIAKYNSEPTIAPFSPSLHHDVAPPRRRRADNFQNSLVGMMSVASTGENGMISSPARFTGFLSSNYPARVTLSCPDKGEVGGKLVVLPKSFQELLDIGARKFGCIATKILTREGAEIEDIELVRDGDHLVLVPGTES</sequence>
<keyword evidence="4 14" id="KW-0633">Potassium transport</keyword>
<dbReference type="Pfam" id="PF11834">
    <property type="entry name" value="KHA"/>
    <property type="match status" value="1"/>
</dbReference>
<keyword evidence="15" id="KW-0175">Coiled coil</keyword>
<dbReference type="InterPro" id="IPR002110">
    <property type="entry name" value="Ankyrin_rpt"/>
</dbReference>
<dbReference type="InterPro" id="IPR005821">
    <property type="entry name" value="Ion_trans_dom"/>
</dbReference>
<reference evidence="18 19" key="1">
    <citation type="journal article" date="2006" name="Science">
        <title>The genome of black cottonwood, Populus trichocarpa (Torr. &amp; Gray).</title>
        <authorList>
            <person name="Tuskan G.A."/>
            <person name="Difazio S."/>
            <person name="Jansson S."/>
            <person name="Bohlmann J."/>
            <person name="Grigoriev I."/>
            <person name="Hellsten U."/>
            <person name="Putnam N."/>
            <person name="Ralph S."/>
            <person name="Rombauts S."/>
            <person name="Salamov A."/>
            <person name="Schein J."/>
            <person name="Sterck L."/>
            <person name="Aerts A."/>
            <person name="Bhalerao R.R."/>
            <person name="Bhalerao R.P."/>
            <person name="Blaudez D."/>
            <person name="Boerjan W."/>
            <person name="Brun A."/>
            <person name="Brunner A."/>
            <person name="Busov V."/>
            <person name="Campbell M."/>
            <person name="Carlson J."/>
            <person name="Chalot M."/>
            <person name="Chapman J."/>
            <person name="Chen G.L."/>
            <person name="Cooper D."/>
            <person name="Coutinho P.M."/>
            <person name="Couturier J."/>
            <person name="Covert S."/>
            <person name="Cronk Q."/>
            <person name="Cunningham R."/>
            <person name="Davis J."/>
            <person name="Degroeve S."/>
            <person name="Dejardin A."/>
            <person name="Depamphilis C."/>
            <person name="Detter J."/>
            <person name="Dirks B."/>
            <person name="Dubchak I."/>
            <person name="Duplessis S."/>
            <person name="Ehlting J."/>
            <person name="Ellis B."/>
            <person name="Gendler K."/>
            <person name="Goodstein D."/>
            <person name="Gribskov M."/>
            <person name="Grimwood J."/>
            <person name="Groover A."/>
            <person name="Gunter L."/>
            <person name="Hamberger B."/>
            <person name="Heinze B."/>
            <person name="Helariutta Y."/>
            <person name="Henrissat B."/>
            <person name="Holligan D."/>
            <person name="Holt R."/>
            <person name="Huang W."/>
            <person name="Islam-Faridi N."/>
            <person name="Jones S."/>
            <person name="Jones-Rhoades M."/>
            <person name="Jorgensen R."/>
            <person name="Joshi C."/>
            <person name="Kangasjarvi J."/>
            <person name="Karlsson J."/>
            <person name="Kelleher C."/>
            <person name="Kirkpatrick R."/>
            <person name="Kirst M."/>
            <person name="Kohler A."/>
            <person name="Kalluri U."/>
            <person name="Larimer F."/>
            <person name="Leebens-Mack J."/>
            <person name="Leple J.C."/>
            <person name="Locascio P."/>
            <person name="Lou Y."/>
            <person name="Lucas S."/>
            <person name="Martin F."/>
            <person name="Montanini B."/>
            <person name="Napoli C."/>
            <person name="Nelson D.R."/>
            <person name="Nelson C."/>
            <person name="Nieminen K."/>
            <person name="Nilsson O."/>
            <person name="Pereda V."/>
            <person name="Peter G."/>
            <person name="Philippe R."/>
            <person name="Pilate G."/>
            <person name="Poliakov A."/>
            <person name="Razumovskaya J."/>
            <person name="Richardson P."/>
            <person name="Rinaldi C."/>
            <person name="Ritland K."/>
            <person name="Rouze P."/>
            <person name="Ryaboy D."/>
            <person name="Schmutz J."/>
            <person name="Schrader J."/>
            <person name="Segerman B."/>
            <person name="Shin H."/>
            <person name="Siddiqui A."/>
            <person name="Sterky F."/>
            <person name="Terry A."/>
            <person name="Tsai C.J."/>
            <person name="Uberbacher E."/>
            <person name="Unneberg P."/>
            <person name="Vahala J."/>
            <person name="Wall K."/>
            <person name="Wessler S."/>
            <person name="Yang G."/>
            <person name="Yin T."/>
            <person name="Douglas C."/>
            <person name="Marra M."/>
            <person name="Sandberg G."/>
            <person name="Van de Peer Y."/>
            <person name="Rokhsar D."/>
        </authorList>
    </citation>
    <scope>NUCLEOTIDE SEQUENCE [LARGE SCALE GENOMIC DNA]</scope>
    <source>
        <strain evidence="19">cv. Nisqually</strain>
    </source>
</reference>
<feature type="transmembrane region" description="Helical" evidence="14">
    <location>
        <begin position="47"/>
        <end position="68"/>
    </location>
</feature>
<evidence type="ECO:0000256" key="9">
    <source>
        <dbReference type="ARBA" id="ARBA00022989"/>
    </source>
</evidence>
<keyword evidence="10 14" id="KW-0406">Ion transport</keyword>
<gene>
    <name evidence="18" type="ORF">POPTR_006G249900</name>
</gene>
<keyword evidence="3 14" id="KW-0813">Transport</keyword>